<keyword evidence="1" id="KW-0812">Transmembrane</keyword>
<dbReference type="Proteomes" id="UP000176755">
    <property type="component" value="Unassembled WGS sequence"/>
</dbReference>
<keyword evidence="1" id="KW-1133">Transmembrane helix</keyword>
<organism evidence="2 3">
    <name type="scientific">Candidatus Nealsonbacteria bacterium RBG_13_42_11</name>
    <dbReference type="NCBI Taxonomy" id="1801663"/>
    <lineage>
        <taxon>Bacteria</taxon>
        <taxon>Candidatus Nealsoniibacteriota</taxon>
    </lineage>
</organism>
<evidence type="ECO:0000256" key="1">
    <source>
        <dbReference type="SAM" id="Phobius"/>
    </source>
</evidence>
<dbReference type="AlphaFoldDB" id="A0A1G2DZJ1"/>
<feature type="transmembrane region" description="Helical" evidence="1">
    <location>
        <begin position="50"/>
        <end position="70"/>
    </location>
</feature>
<evidence type="ECO:0000313" key="3">
    <source>
        <dbReference type="Proteomes" id="UP000176755"/>
    </source>
</evidence>
<keyword evidence="1" id="KW-0472">Membrane</keyword>
<feature type="transmembrane region" description="Helical" evidence="1">
    <location>
        <begin position="9"/>
        <end position="30"/>
    </location>
</feature>
<name>A0A1G2DZJ1_9BACT</name>
<proteinExistence type="predicted"/>
<dbReference type="EMBL" id="MHLY01000003">
    <property type="protein sequence ID" value="OGZ18955.1"/>
    <property type="molecule type" value="Genomic_DNA"/>
</dbReference>
<accession>A0A1G2DZJ1</accession>
<reference evidence="2 3" key="1">
    <citation type="journal article" date="2016" name="Nat. Commun.">
        <title>Thousands of microbial genomes shed light on interconnected biogeochemical processes in an aquifer system.</title>
        <authorList>
            <person name="Anantharaman K."/>
            <person name="Brown C.T."/>
            <person name="Hug L.A."/>
            <person name="Sharon I."/>
            <person name="Castelle C.J."/>
            <person name="Probst A.J."/>
            <person name="Thomas B.C."/>
            <person name="Singh A."/>
            <person name="Wilkins M.J."/>
            <person name="Karaoz U."/>
            <person name="Brodie E.L."/>
            <person name="Williams K.H."/>
            <person name="Hubbard S.S."/>
            <person name="Banfield J.F."/>
        </authorList>
    </citation>
    <scope>NUCLEOTIDE SEQUENCE [LARGE SCALE GENOMIC DNA]</scope>
</reference>
<sequence>MCGYLLKDLFSGIVLWIPILLAGFILWLIFDTTGEWGKNLLNFFFPNHNIDLGWGIFFFVMLFLLTGILIRKTLISNWLSRIPIWGRFFQKDGKTITITFDKLLKSQPCLFLFSPTCPSYGFIFSEEMAEINDEISDIVFVNVYDPDIPAIITGKIRAPRKEKVILLGNPAWEIIDILFYNRKVPKHLILLPWEGESKEAFRKRAEGFGL</sequence>
<evidence type="ECO:0000313" key="2">
    <source>
        <dbReference type="EMBL" id="OGZ18955.1"/>
    </source>
</evidence>
<comment type="caution">
    <text evidence="2">The sequence shown here is derived from an EMBL/GenBank/DDBJ whole genome shotgun (WGS) entry which is preliminary data.</text>
</comment>
<gene>
    <name evidence="2" type="ORF">A2175_01320</name>
</gene>
<dbReference type="STRING" id="1801663.A2175_01320"/>
<protein>
    <submittedName>
        <fullName evidence="2">Uncharacterized protein</fullName>
    </submittedName>
</protein>